<name>A0A845HQP3_9BURK</name>
<sequence length="86" mass="9496">MPTACIPKFSDFPPGTQFMIKEFDIPLAKIPLDGKAQWVNWFGGVPSACDVTRLRVDNNWPAQSFDEWAGLVAASIPPGAQTFKTR</sequence>
<accession>A0A845HQP3</accession>
<proteinExistence type="predicted"/>
<dbReference type="AlphaFoldDB" id="A0A845HQP3"/>
<reference evidence="1 2" key="1">
    <citation type="submission" date="2019-12" db="EMBL/GenBank/DDBJ databases">
        <title>Novel species isolated from a subtropical stream in China.</title>
        <authorList>
            <person name="Lu H."/>
        </authorList>
    </citation>
    <scope>NUCLEOTIDE SEQUENCE [LARGE SCALE GENOMIC DNA]</scope>
    <source>
        <strain evidence="1 2">FT107W</strain>
    </source>
</reference>
<dbReference type="Proteomes" id="UP000484875">
    <property type="component" value="Unassembled WGS sequence"/>
</dbReference>
<evidence type="ECO:0000313" key="2">
    <source>
        <dbReference type="Proteomes" id="UP000484875"/>
    </source>
</evidence>
<dbReference type="EMBL" id="WWCV01000055">
    <property type="protein sequence ID" value="MYN19825.1"/>
    <property type="molecule type" value="Genomic_DNA"/>
</dbReference>
<keyword evidence="2" id="KW-1185">Reference proteome</keyword>
<comment type="caution">
    <text evidence="1">The sequence shown here is derived from an EMBL/GenBank/DDBJ whole genome shotgun (WGS) entry which is preliminary data.</text>
</comment>
<evidence type="ECO:0000313" key="1">
    <source>
        <dbReference type="EMBL" id="MYN19825.1"/>
    </source>
</evidence>
<protein>
    <submittedName>
        <fullName evidence="1">Uncharacterized protein</fullName>
    </submittedName>
</protein>
<organism evidence="1 2">
    <name type="scientific">Duganella vulcania</name>
    <dbReference type="NCBI Taxonomy" id="2692166"/>
    <lineage>
        <taxon>Bacteria</taxon>
        <taxon>Pseudomonadati</taxon>
        <taxon>Pseudomonadota</taxon>
        <taxon>Betaproteobacteria</taxon>
        <taxon>Burkholderiales</taxon>
        <taxon>Oxalobacteraceae</taxon>
        <taxon>Telluria group</taxon>
        <taxon>Duganella</taxon>
    </lineage>
</organism>
<gene>
    <name evidence="1" type="ORF">GTP81_24070</name>
</gene>